<organism evidence="1 2">
    <name type="scientific">Candidatus Thiomargarita nelsonii</name>
    <dbReference type="NCBI Taxonomy" id="1003181"/>
    <lineage>
        <taxon>Bacteria</taxon>
        <taxon>Pseudomonadati</taxon>
        <taxon>Pseudomonadota</taxon>
        <taxon>Gammaproteobacteria</taxon>
        <taxon>Thiotrichales</taxon>
        <taxon>Thiotrichaceae</taxon>
        <taxon>Thiomargarita</taxon>
    </lineage>
</organism>
<protein>
    <submittedName>
        <fullName evidence="1">Uncharacterized protein</fullName>
    </submittedName>
</protein>
<gene>
    <name evidence="1" type="ORF">THIOM_001704</name>
</gene>
<dbReference type="AlphaFoldDB" id="A0A176S3K0"/>
<sequence>MEIAHTYRTYLDKLTVEIKKPEAEIITMALYVGLQQLWRETTLKRYLHNEISRSEAIETVGIDWVELAERQSEAMQEDLEWALKD</sequence>
<proteinExistence type="predicted"/>
<accession>A0A176S3K0</accession>
<dbReference type="EMBL" id="LUTY01000915">
    <property type="protein sequence ID" value="OAD22486.1"/>
    <property type="molecule type" value="Genomic_DNA"/>
</dbReference>
<reference evidence="1 2" key="1">
    <citation type="submission" date="2016-05" db="EMBL/GenBank/DDBJ databases">
        <title>Single-cell genome of chain-forming Candidatus Thiomargarita nelsonii and comparison to other large sulfur-oxidizing bacteria.</title>
        <authorList>
            <person name="Winkel M."/>
            <person name="Salman V."/>
            <person name="Woyke T."/>
            <person name="Schulz-Vogt H."/>
            <person name="Richter M."/>
            <person name="Flood B."/>
            <person name="Bailey J."/>
            <person name="Amann R."/>
            <person name="Mussmann M."/>
        </authorList>
    </citation>
    <scope>NUCLEOTIDE SEQUENCE [LARGE SCALE GENOMIC DNA]</scope>
    <source>
        <strain evidence="1 2">THI036</strain>
    </source>
</reference>
<evidence type="ECO:0000313" key="2">
    <source>
        <dbReference type="Proteomes" id="UP000076962"/>
    </source>
</evidence>
<comment type="caution">
    <text evidence="1">The sequence shown here is derived from an EMBL/GenBank/DDBJ whole genome shotgun (WGS) entry which is preliminary data.</text>
</comment>
<keyword evidence="2" id="KW-1185">Reference proteome</keyword>
<name>A0A176S3K0_9GAMM</name>
<dbReference type="Proteomes" id="UP000076962">
    <property type="component" value="Unassembled WGS sequence"/>
</dbReference>
<evidence type="ECO:0000313" key="1">
    <source>
        <dbReference type="EMBL" id="OAD22486.1"/>
    </source>
</evidence>